<keyword evidence="3" id="KW-1185">Reference proteome</keyword>
<evidence type="ECO:0000256" key="1">
    <source>
        <dbReference type="SAM" id="Phobius"/>
    </source>
</evidence>
<protein>
    <recommendedName>
        <fullName evidence="4">Transmembrane protein</fullName>
    </recommendedName>
</protein>
<name>A0A2V1DB45_9PLEO</name>
<gene>
    <name evidence="2" type="ORF">DM02DRAFT_164488</name>
</gene>
<organism evidence="2 3">
    <name type="scientific">Periconia macrospinosa</name>
    <dbReference type="NCBI Taxonomy" id="97972"/>
    <lineage>
        <taxon>Eukaryota</taxon>
        <taxon>Fungi</taxon>
        <taxon>Dikarya</taxon>
        <taxon>Ascomycota</taxon>
        <taxon>Pezizomycotina</taxon>
        <taxon>Dothideomycetes</taxon>
        <taxon>Pleosporomycetidae</taxon>
        <taxon>Pleosporales</taxon>
        <taxon>Massarineae</taxon>
        <taxon>Periconiaceae</taxon>
        <taxon>Periconia</taxon>
    </lineage>
</organism>
<evidence type="ECO:0000313" key="2">
    <source>
        <dbReference type="EMBL" id="PVH95265.1"/>
    </source>
</evidence>
<reference evidence="2 3" key="1">
    <citation type="journal article" date="2018" name="Sci. Rep.">
        <title>Comparative genomics provides insights into the lifestyle and reveals functional heterogeneity of dark septate endophytic fungi.</title>
        <authorList>
            <person name="Knapp D.G."/>
            <person name="Nemeth J.B."/>
            <person name="Barry K."/>
            <person name="Hainaut M."/>
            <person name="Henrissat B."/>
            <person name="Johnson J."/>
            <person name="Kuo A."/>
            <person name="Lim J.H.P."/>
            <person name="Lipzen A."/>
            <person name="Nolan M."/>
            <person name="Ohm R.A."/>
            <person name="Tamas L."/>
            <person name="Grigoriev I.V."/>
            <person name="Spatafora J.W."/>
            <person name="Nagy L.G."/>
            <person name="Kovacs G.M."/>
        </authorList>
    </citation>
    <scope>NUCLEOTIDE SEQUENCE [LARGE SCALE GENOMIC DNA]</scope>
    <source>
        <strain evidence="2 3">DSE2036</strain>
    </source>
</reference>
<dbReference type="EMBL" id="KZ805502">
    <property type="protein sequence ID" value="PVH95265.1"/>
    <property type="molecule type" value="Genomic_DNA"/>
</dbReference>
<keyword evidence="1" id="KW-0812">Transmembrane</keyword>
<sequence>MPIISFPSATRAQSAERRFAATFFFLSFLFLKKRNAVEIGARRGGGGYTYLSRCLRPSEREKREKERTSDNLSVTRRYSPIFFSTSLLTYSLHFASLLPLFFFFL</sequence>
<dbReference type="Proteomes" id="UP000244855">
    <property type="component" value="Unassembled WGS sequence"/>
</dbReference>
<dbReference type="AlphaFoldDB" id="A0A2V1DB45"/>
<feature type="transmembrane region" description="Helical" evidence="1">
    <location>
        <begin position="81"/>
        <end position="104"/>
    </location>
</feature>
<evidence type="ECO:0008006" key="4">
    <source>
        <dbReference type="Google" id="ProtNLM"/>
    </source>
</evidence>
<proteinExistence type="predicted"/>
<keyword evidence="1" id="KW-0472">Membrane</keyword>
<accession>A0A2V1DB45</accession>
<keyword evidence="1" id="KW-1133">Transmembrane helix</keyword>
<evidence type="ECO:0000313" key="3">
    <source>
        <dbReference type="Proteomes" id="UP000244855"/>
    </source>
</evidence>